<dbReference type="SUPFAM" id="SSF53448">
    <property type="entry name" value="Nucleotide-diphospho-sugar transferases"/>
    <property type="match status" value="1"/>
</dbReference>
<organism evidence="2 3">
    <name type="scientific">Segatella maculosa OT 289</name>
    <dbReference type="NCBI Taxonomy" id="999422"/>
    <lineage>
        <taxon>Bacteria</taxon>
        <taxon>Pseudomonadati</taxon>
        <taxon>Bacteroidota</taxon>
        <taxon>Bacteroidia</taxon>
        <taxon>Bacteroidales</taxon>
        <taxon>Prevotellaceae</taxon>
        <taxon>Segatella</taxon>
    </lineage>
</organism>
<dbReference type="RefSeq" id="WP_008564120.1">
    <property type="nucleotide sequence ID" value="NZ_JH594500.1"/>
</dbReference>
<dbReference type="PANTHER" id="PTHR43685">
    <property type="entry name" value="GLYCOSYLTRANSFERASE"/>
    <property type="match status" value="1"/>
</dbReference>
<feature type="domain" description="Glycosyltransferase 2-like" evidence="1">
    <location>
        <begin position="6"/>
        <end position="121"/>
    </location>
</feature>
<dbReference type="PANTHER" id="PTHR43685:SF2">
    <property type="entry name" value="GLYCOSYLTRANSFERASE 2-LIKE DOMAIN-CONTAINING PROTEIN"/>
    <property type="match status" value="1"/>
</dbReference>
<comment type="caution">
    <text evidence="2">The sequence shown here is derived from an EMBL/GenBank/DDBJ whole genome shotgun (WGS) entry which is preliminary data.</text>
</comment>
<reference evidence="2 3" key="1">
    <citation type="submission" date="2011-12" db="EMBL/GenBank/DDBJ databases">
        <title>The Genome Sequence of Prevotella maculosa OT 289.</title>
        <authorList>
            <consortium name="The Broad Institute Genome Sequencing Platform"/>
            <person name="Earl A."/>
            <person name="Ward D."/>
            <person name="Feldgarden M."/>
            <person name="Gevers D."/>
            <person name="Izard J."/>
            <person name="Blanton J.M."/>
            <person name="Mathney J."/>
            <person name="Tanner A.C."/>
            <person name="Dewhirst F.E."/>
            <person name="Young S.K."/>
            <person name="Zeng Q."/>
            <person name="Gargeya S."/>
            <person name="Fitzgerald M."/>
            <person name="Haas B."/>
            <person name="Abouelleil A."/>
            <person name="Alvarado L."/>
            <person name="Arachchi H.M."/>
            <person name="Berlin A."/>
            <person name="Chapman S.B."/>
            <person name="Gearin G."/>
            <person name="Goldberg J."/>
            <person name="Griggs A."/>
            <person name="Gujja S."/>
            <person name="Hansen M."/>
            <person name="Heiman D."/>
            <person name="Howarth C."/>
            <person name="Larimer J."/>
            <person name="Lui A."/>
            <person name="MacDonald P.J.P."/>
            <person name="McCowen C."/>
            <person name="Montmayeur A."/>
            <person name="Murphy C."/>
            <person name="Neiman D."/>
            <person name="Pearson M."/>
            <person name="Priest M."/>
            <person name="Roberts A."/>
            <person name="Saif S."/>
            <person name="Shea T."/>
            <person name="Sisk P."/>
            <person name="Stolte C."/>
            <person name="Sykes S."/>
            <person name="Wortman J."/>
            <person name="Nusbaum C."/>
            <person name="Birren B."/>
        </authorList>
    </citation>
    <scope>NUCLEOTIDE SEQUENCE [LARGE SCALE GENOMIC DNA]</scope>
    <source>
        <strain evidence="2 3">OT 289</strain>
    </source>
</reference>
<dbReference type="AlphaFoldDB" id="H1HJU7"/>
<dbReference type="Gene3D" id="3.90.550.10">
    <property type="entry name" value="Spore Coat Polysaccharide Biosynthesis Protein SpsA, Chain A"/>
    <property type="match status" value="1"/>
</dbReference>
<dbReference type="HOGENOM" id="CLU_025996_21_1_10"/>
<dbReference type="Pfam" id="PF00535">
    <property type="entry name" value="Glycos_transf_2"/>
    <property type="match status" value="1"/>
</dbReference>
<gene>
    <name evidence="2" type="ORF">HMPREF9944_00441</name>
</gene>
<evidence type="ECO:0000313" key="3">
    <source>
        <dbReference type="Proteomes" id="UP000003167"/>
    </source>
</evidence>
<dbReference type="Proteomes" id="UP000003167">
    <property type="component" value="Unassembled WGS sequence"/>
</dbReference>
<proteinExistence type="predicted"/>
<evidence type="ECO:0000259" key="1">
    <source>
        <dbReference type="Pfam" id="PF00535"/>
    </source>
</evidence>
<evidence type="ECO:0000313" key="2">
    <source>
        <dbReference type="EMBL" id="EHO73867.1"/>
    </source>
</evidence>
<accession>H1HJU7</accession>
<dbReference type="InterPro" id="IPR001173">
    <property type="entry name" value="Glyco_trans_2-like"/>
</dbReference>
<name>H1HJU7_9BACT</name>
<dbReference type="CDD" id="cd06433">
    <property type="entry name" value="GT_2_WfgS_like"/>
    <property type="match status" value="1"/>
</dbReference>
<dbReference type="InterPro" id="IPR029044">
    <property type="entry name" value="Nucleotide-diphossugar_trans"/>
</dbReference>
<dbReference type="EMBL" id="AGEK01000014">
    <property type="protein sequence ID" value="EHO73867.1"/>
    <property type="molecule type" value="Genomic_DNA"/>
</dbReference>
<dbReference type="InterPro" id="IPR050834">
    <property type="entry name" value="Glycosyltransf_2"/>
</dbReference>
<keyword evidence="3" id="KW-1185">Reference proteome</keyword>
<dbReference type="PATRIC" id="fig|999422.3.peg.439"/>
<protein>
    <recommendedName>
        <fullName evidence="1">Glycosyltransferase 2-like domain-containing protein</fullName>
    </recommendedName>
</protein>
<dbReference type="STRING" id="999422.HMPREF9944_00441"/>
<sequence>MQPKITIITVCYNGEKTIEKTLKSVINQSYSNVEYIVIDGKSTDQTLDIIRKYSDKIAKIVSEPDKGIFDAMNKGLQLATGTWVNFMNVGDRFYADTTLEQLFQDEIAPETGIVYGDTESQKGLLKMTPFYQRRKKNVPMGICHQSLFVRTEPAKRIGFDEKFKVTADYNMVFQLYKQGYGFHYVPVPVAVYDLRGFSARNNVLQFKEIATIRGVKKTPGYYVDYALVVVKSIIKNILY</sequence>